<organism evidence="1 2">
    <name type="scientific">Rotaria socialis</name>
    <dbReference type="NCBI Taxonomy" id="392032"/>
    <lineage>
        <taxon>Eukaryota</taxon>
        <taxon>Metazoa</taxon>
        <taxon>Spiralia</taxon>
        <taxon>Gnathifera</taxon>
        <taxon>Rotifera</taxon>
        <taxon>Eurotatoria</taxon>
        <taxon>Bdelloidea</taxon>
        <taxon>Philodinida</taxon>
        <taxon>Philodinidae</taxon>
        <taxon>Rotaria</taxon>
    </lineage>
</organism>
<reference evidence="1" key="1">
    <citation type="submission" date="2021-02" db="EMBL/GenBank/DDBJ databases">
        <authorList>
            <person name="Nowell W R."/>
        </authorList>
    </citation>
    <scope>NUCLEOTIDE SEQUENCE</scope>
</reference>
<dbReference type="AlphaFoldDB" id="A0A817UY10"/>
<evidence type="ECO:0000313" key="1">
    <source>
        <dbReference type="EMBL" id="CAF3335804.1"/>
    </source>
</evidence>
<accession>A0A817UY10</accession>
<protein>
    <recommendedName>
        <fullName evidence="3">F-box domain-containing protein</fullName>
    </recommendedName>
</protein>
<evidence type="ECO:0000313" key="2">
    <source>
        <dbReference type="Proteomes" id="UP000663872"/>
    </source>
</evidence>
<dbReference type="EMBL" id="CAJNYT010000161">
    <property type="protein sequence ID" value="CAF3335804.1"/>
    <property type="molecule type" value="Genomic_DNA"/>
</dbReference>
<evidence type="ECO:0008006" key="3">
    <source>
        <dbReference type="Google" id="ProtNLM"/>
    </source>
</evidence>
<gene>
    <name evidence="1" type="ORF">GRG538_LOCUS4147</name>
</gene>
<dbReference type="Proteomes" id="UP000663872">
    <property type="component" value="Unassembled WGS sequence"/>
</dbReference>
<proteinExistence type="predicted"/>
<comment type="caution">
    <text evidence="1">The sequence shown here is derived from an EMBL/GenBank/DDBJ whole genome shotgun (WGS) entry which is preliminary data.</text>
</comment>
<name>A0A817UY10_9BILA</name>
<sequence>MLQFEHMSNEVILCIWDQLSSADVIYSFLNLNTRMNSLLLEFHGLYQQLDLRYCSLSACRFLCRQVPTMFEWRLGLTVLKLGSPVRCSQMDLFVDEVAKSVVANHYERQGKSADKISKDICLILIAYKHIQPIFPQLVSLHIFLTTSANEDTINTLLLAIAGGSAMRTFALSSCANQTHHSRAFFDWLFRCSVNLIQYKLQSSIAEDGFEIMYEHTIVNTYVPHYSLVHLKINILNLNTLYVLLHYLPELEHLDANISGIIGQINTIDQNLRTKFNCPKKICVLILRNLKIVGPNCSYLEQLLDEFNNTLQEFSLFLTHYCNGELDICFDGHRLAALCSRLSHLRSLHFAIQLQFIESPSRQILYDFIEAFRTPFWLDGPLGRIRVCVNYHQVFDYVQIFSLPYTFFDNTVYRTIDLIDALFNTSEKGQEISNDLSITLRSFWCGIRCLFISLVEKQKIPVSFLYALQCPPSQNKTLVISHARGILPDDIDDHIQLTHFATLQLMCTSDTMTNYDLQQLTGWLRLLPNTKCLFVSTNELNYWITNSRDNEYLDAFLQRLDRLHIECSSIINKHLNEEVMIPLLSFVINKRHLPRLECLRFHECKNISSAWCSIDKWIDFIFTHINEHQLKYLRFSFIENEQLVTDIQTGDETITLTDQPCIVDIHRLVLENRISFWIERKYK</sequence>